<feature type="domain" description="EAL" evidence="1">
    <location>
        <begin position="446"/>
        <end position="700"/>
    </location>
</feature>
<dbReference type="SUPFAM" id="SSF141868">
    <property type="entry name" value="EAL domain-like"/>
    <property type="match status" value="1"/>
</dbReference>
<proteinExistence type="predicted"/>
<reference evidence="3" key="1">
    <citation type="submission" date="2016-08" db="EMBL/GenBank/DDBJ databases">
        <authorList>
            <person name="Seilhamer J.J."/>
        </authorList>
    </citation>
    <scope>NUCLEOTIDE SEQUENCE</scope>
    <source>
        <strain evidence="3">86</strain>
    </source>
</reference>
<name>A0A212LWD6_9FIRM</name>
<dbReference type="InterPro" id="IPR035919">
    <property type="entry name" value="EAL_sf"/>
</dbReference>
<dbReference type="InterPro" id="IPR043128">
    <property type="entry name" value="Rev_trsase/Diguanyl_cyclase"/>
</dbReference>
<protein>
    <submittedName>
        <fullName evidence="3">Diguanylate cyclase/phosphodiesterase</fullName>
    </submittedName>
</protein>
<dbReference type="Pfam" id="PF00563">
    <property type="entry name" value="EAL"/>
    <property type="match status" value="1"/>
</dbReference>
<dbReference type="InterPro" id="IPR001633">
    <property type="entry name" value="EAL_dom"/>
</dbReference>
<dbReference type="SUPFAM" id="SSF55781">
    <property type="entry name" value="GAF domain-like"/>
    <property type="match status" value="1"/>
</dbReference>
<dbReference type="Pfam" id="PF00990">
    <property type="entry name" value="GGDEF"/>
    <property type="match status" value="1"/>
</dbReference>
<dbReference type="InterPro" id="IPR029016">
    <property type="entry name" value="GAF-like_dom_sf"/>
</dbReference>
<dbReference type="Gene3D" id="3.30.450.40">
    <property type="match status" value="1"/>
</dbReference>
<dbReference type="Gene3D" id="3.30.70.270">
    <property type="match status" value="1"/>
</dbReference>
<organism evidence="3">
    <name type="scientific">uncultured Sporomusa sp</name>
    <dbReference type="NCBI Taxonomy" id="307249"/>
    <lineage>
        <taxon>Bacteria</taxon>
        <taxon>Bacillati</taxon>
        <taxon>Bacillota</taxon>
        <taxon>Negativicutes</taxon>
        <taxon>Selenomonadales</taxon>
        <taxon>Sporomusaceae</taxon>
        <taxon>Sporomusa</taxon>
        <taxon>environmental samples</taxon>
    </lineage>
</organism>
<accession>A0A212LWD6</accession>
<dbReference type="PROSITE" id="PS50887">
    <property type="entry name" value="GGDEF"/>
    <property type="match status" value="1"/>
</dbReference>
<dbReference type="SMART" id="SM00267">
    <property type="entry name" value="GGDEF"/>
    <property type="match status" value="1"/>
</dbReference>
<dbReference type="Gene3D" id="3.20.20.450">
    <property type="entry name" value="EAL domain"/>
    <property type="match status" value="1"/>
</dbReference>
<dbReference type="Pfam" id="PF01590">
    <property type="entry name" value="GAF"/>
    <property type="match status" value="1"/>
</dbReference>
<dbReference type="InterPro" id="IPR029787">
    <property type="entry name" value="Nucleotide_cyclase"/>
</dbReference>
<dbReference type="PANTHER" id="PTHR33121">
    <property type="entry name" value="CYCLIC DI-GMP PHOSPHODIESTERASE PDEF"/>
    <property type="match status" value="1"/>
</dbReference>
<dbReference type="SUPFAM" id="SSF55073">
    <property type="entry name" value="Nucleotide cyclase"/>
    <property type="match status" value="1"/>
</dbReference>
<dbReference type="PANTHER" id="PTHR33121:SF79">
    <property type="entry name" value="CYCLIC DI-GMP PHOSPHODIESTERASE PDED-RELATED"/>
    <property type="match status" value="1"/>
</dbReference>
<dbReference type="InterPro" id="IPR003018">
    <property type="entry name" value="GAF"/>
</dbReference>
<dbReference type="CDD" id="cd01948">
    <property type="entry name" value="EAL"/>
    <property type="match status" value="1"/>
</dbReference>
<evidence type="ECO:0000259" key="2">
    <source>
        <dbReference type="PROSITE" id="PS50887"/>
    </source>
</evidence>
<dbReference type="CDD" id="cd01949">
    <property type="entry name" value="GGDEF"/>
    <property type="match status" value="1"/>
</dbReference>
<dbReference type="EMBL" id="FMJE01000004">
    <property type="protein sequence ID" value="SCM81838.1"/>
    <property type="molecule type" value="Genomic_DNA"/>
</dbReference>
<dbReference type="InterPro" id="IPR050706">
    <property type="entry name" value="Cyclic-di-GMP_PDE-like"/>
</dbReference>
<dbReference type="GO" id="GO:0071111">
    <property type="term" value="F:cyclic-guanylate-specific phosphodiesterase activity"/>
    <property type="evidence" value="ECO:0007669"/>
    <property type="project" value="InterPro"/>
</dbReference>
<dbReference type="NCBIfam" id="TIGR00254">
    <property type="entry name" value="GGDEF"/>
    <property type="match status" value="1"/>
</dbReference>
<dbReference type="SMART" id="SM00052">
    <property type="entry name" value="EAL"/>
    <property type="match status" value="1"/>
</dbReference>
<gene>
    <name evidence="3" type="ORF">KL86SPO_40322</name>
</gene>
<evidence type="ECO:0000313" key="3">
    <source>
        <dbReference type="EMBL" id="SCM81838.1"/>
    </source>
</evidence>
<dbReference type="AlphaFoldDB" id="A0A212LWD6"/>
<dbReference type="PROSITE" id="PS50883">
    <property type="entry name" value="EAL"/>
    <property type="match status" value="1"/>
</dbReference>
<feature type="domain" description="GGDEF" evidence="2">
    <location>
        <begin position="316"/>
        <end position="445"/>
    </location>
</feature>
<dbReference type="InterPro" id="IPR000160">
    <property type="entry name" value="GGDEF_dom"/>
</dbReference>
<sequence>MQKILMAMLDQMLELIYVVDIETYELLYINSAGREKYRIGDRKGAKCYKLLQGLDEPCPFCVNDSLTFDSVYSWEFTNKILCRHFLLKNRFVYWNGRKARIQIATDITERESEHNKLKNIQEDELIVKHCIGLPYEMGTLSKAMDDVLKRTGGYFGADRAYFFQASGDKLFMTNEWCVPQLTPEELFRELDISRFAQWRALFETKEYIVIEDMEQMKELDQALHQSLRLRGVRNLVIMPLERDGRLVGVGWVENPSAEKIGSIVPLLVSLRYFQLSAMHRIEYEAFLVKLSFEDSLTGIRNRNCYLQDIVKFRGAKNIGIVYVNINNMKGINDAFGHAYGDKMLTECARRFEKTFSSGFFYRIGGDEFVVICRDVAKAQFEQEIRSFKAQCAASTNFHVAVGYQWAERADDIQHLLHTAEAWMYEDKKQHYCKSLSSDRYRHYNDDLVELGALKKSLKEGRFIVYLQPKVSFADRSVSGAEALVRYQAEDGTVIAPVQFLPVLEDAKIISILDIFILDFICAKLSEWIKAGRQIVPISVNFSRYTLAEQDFLAQLKAVFGKYRIDKKWVIIEITESVKGIEGMDFTSLIDSIRDAGFAISIDDFGVGYANLSLFGSTNFDELKVDKSLVDNIVANKKTQMVLAFIMDICRRMDIRVVAEGVETEEQFGILKRNGCEQAQGYLFSRPIPIQEYEERFLAFR</sequence>
<evidence type="ECO:0000259" key="1">
    <source>
        <dbReference type="PROSITE" id="PS50883"/>
    </source>
</evidence>
<dbReference type="RefSeq" id="WP_288184714.1">
    <property type="nucleotide sequence ID" value="NZ_LT608335.1"/>
</dbReference>